<name>A0ABV7HYV6_9GAMM</name>
<keyword evidence="5" id="KW-1185">Reference proteome</keyword>
<evidence type="ECO:0000256" key="2">
    <source>
        <dbReference type="SAM" id="SignalP"/>
    </source>
</evidence>
<organism evidence="4 5">
    <name type="scientific">Gilvimarinus japonicus</name>
    <dbReference type="NCBI Taxonomy" id="1796469"/>
    <lineage>
        <taxon>Bacteria</taxon>
        <taxon>Pseudomonadati</taxon>
        <taxon>Pseudomonadota</taxon>
        <taxon>Gammaproteobacteria</taxon>
        <taxon>Cellvibrionales</taxon>
        <taxon>Cellvibrionaceae</taxon>
        <taxon>Gilvimarinus</taxon>
    </lineage>
</organism>
<evidence type="ECO:0000313" key="5">
    <source>
        <dbReference type="Proteomes" id="UP001595548"/>
    </source>
</evidence>
<evidence type="ECO:0000313" key="4">
    <source>
        <dbReference type="EMBL" id="MFC3156521.1"/>
    </source>
</evidence>
<dbReference type="InterPro" id="IPR001082">
    <property type="entry name" value="Pilin"/>
</dbReference>
<sequence>MRSWFLGLWVCVVLFAPLVQAQIYTWTDSDGRIHYSDQPTDKNAVLQSVDIGTMPAPTLVASEKPALFKTSLYPLIVSQFEYSEAIVNSSKVAARFYFGGDCVSPTTMRFDEIRLQLPGVIREPEQLQVDVFRAIRRLGHSSLYRAGHYGGPAVDGATVRYLSGEIIALDIAACRDDGASSRGSAELNETMIRNFKIANTWLKVRWQLRDQPGGMPLLSIVTEGSAATQINTDVQLYSAVRESFSAATANVLDDDRLRQALTKTDAPSASIDTPAPSAEPSNTNPFEAQILQRANLAGALTELAVVKIMVAEYYQVRGVMPLSMAAVGVGPDKVQHSRYLSRLHMQTPGVIHAELNTEKFPAGQFVELIPEISQGFTLIEWRCETSLQVSASACQSLATTP</sequence>
<reference evidence="5" key="1">
    <citation type="journal article" date="2019" name="Int. J. Syst. Evol. Microbiol.">
        <title>The Global Catalogue of Microorganisms (GCM) 10K type strain sequencing project: providing services to taxonomists for standard genome sequencing and annotation.</title>
        <authorList>
            <consortium name="The Broad Institute Genomics Platform"/>
            <consortium name="The Broad Institute Genome Sequencing Center for Infectious Disease"/>
            <person name="Wu L."/>
            <person name="Ma J."/>
        </authorList>
    </citation>
    <scope>NUCLEOTIDE SEQUENCE [LARGE SCALE GENOMIC DNA]</scope>
    <source>
        <strain evidence="5">KCTC 52141</strain>
    </source>
</reference>
<feature type="chain" id="PRO_5045259087" evidence="2">
    <location>
        <begin position="22"/>
        <end position="401"/>
    </location>
</feature>
<keyword evidence="2" id="KW-0732">Signal</keyword>
<dbReference type="EMBL" id="JBHRTL010000031">
    <property type="protein sequence ID" value="MFC3156521.1"/>
    <property type="molecule type" value="Genomic_DNA"/>
</dbReference>
<feature type="signal peptide" evidence="2">
    <location>
        <begin position="1"/>
        <end position="21"/>
    </location>
</feature>
<dbReference type="RefSeq" id="WP_339615685.1">
    <property type="nucleotide sequence ID" value="NZ_AP031500.1"/>
</dbReference>
<dbReference type="InterPro" id="IPR025392">
    <property type="entry name" value="DUF4124"/>
</dbReference>
<feature type="region of interest" description="Disordered" evidence="1">
    <location>
        <begin position="262"/>
        <end position="283"/>
    </location>
</feature>
<accession>A0ABV7HYV6</accession>
<gene>
    <name evidence="4" type="ORF">ACFOEB_15015</name>
</gene>
<feature type="domain" description="DUF4124" evidence="3">
    <location>
        <begin position="12"/>
        <end position="65"/>
    </location>
</feature>
<dbReference type="Pfam" id="PF13511">
    <property type="entry name" value="DUF4124"/>
    <property type="match status" value="1"/>
</dbReference>
<dbReference type="Proteomes" id="UP001595548">
    <property type="component" value="Unassembled WGS sequence"/>
</dbReference>
<feature type="compositionally biased region" description="Polar residues" evidence="1">
    <location>
        <begin position="262"/>
        <end position="271"/>
    </location>
</feature>
<protein>
    <submittedName>
        <fullName evidence="4">DUF4124 domain-containing protein</fullName>
    </submittedName>
</protein>
<evidence type="ECO:0000256" key="1">
    <source>
        <dbReference type="SAM" id="MobiDB-lite"/>
    </source>
</evidence>
<comment type="caution">
    <text evidence="4">The sequence shown here is derived from an EMBL/GenBank/DDBJ whole genome shotgun (WGS) entry which is preliminary data.</text>
</comment>
<evidence type="ECO:0000259" key="3">
    <source>
        <dbReference type="Pfam" id="PF13511"/>
    </source>
</evidence>
<dbReference type="Pfam" id="PF00114">
    <property type="entry name" value="Pilin"/>
    <property type="match status" value="1"/>
</dbReference>
<proteinExistence type="predicted"/>
<dbReference type="Gene3D" id="3.30.700.10">
    <property type="entry name" value="Glycoprotein, Type 4 Pilin"/>
    <property type="match status" value="1"/>
</dbReference>